<evidence type="ECO:0000313" key="2">
    <source>
        <dbReference type="Proteomes" id="UP001431783"/>
    </source>
</evidence>
<name>A0AAW1VDJ5_9CUCU</name>
<feature type="non-terminal residue" evidence="1">
    <location>
        <position position="76"/>
    </location>
</feature>
<accession>A0AAW1VDJ5</accession>
<proteinExistence type="predicted"/>
<organism evidence="1 2">
    <name type="scientific">Henosepilachna vigintioctopunctata</name>
    <dbReference type="NCBI Taxonomy" id="420089"/>
    <lineage>
        <taxon>Eukaryota</taxon>
        <taxon>Metazoa</taxon>
        <taxon>Ecdysozoa</taxon>
        <taxon>Arthropoda</taxon>
        <taxon>Hexapoda</taxon>
        <taxon>Insecta</taxon>
        <taxon>Pterygota</taxon>
        <taxon>Neoptera</taxon>
        <taxon>Endopterygota</taxon>
        <taxon>Coleoptera</taxon>
        <taxon>Polyphaga</taxon>
        <taxon>Cucujiformia</taxon>
        <taxon>Coccinelloidea</taxon>
        <taxon>Coccinellidae</taxon>
        <taxon>Epilachninae</taxon>
        <taxon>Epilachnini</taxon>
        <taxon>Henosepilachna</taxon>
    </lineage>
</organism>
<sequence length="76" mass="8789">MLGSGDCNFLHPGWTLLELAGRNCLALCLRCPDFSARSKFLRLLGQTQTPFLTIYRLRLVDKSINPRWLPDRRDLQ</sequence>
<protein>
    <submittedName>
        <fullName evidence="1">Uncharacterized protein</fullName>
    </submittedName>
</protein>
<dbReference type="AlphaFoldDB" id="A0AAW1VDJ5"/>
<evidence type="ECO:0000313" key="1">
    <source>
        <dbReference type="EMBL" id="KAK9891354.1"/>
    </source>
</evidence>
<dbReference type="EMBL" id="JARQZJ010000128">
    <property type="protein sequence ID" value="KAK9891354.1"/>
    <property type="molecule type" value="Genomic_DNA"/>
</dbReference>
<dbReference type="Proteomes" id="UP001431783">
    <property type="component" value="Unassembled WGS sequence"/>
</dbReference>
<gene>
    <name evidence="1" type="ORF">WA026_014593</name>
</gene>
<comment type="caution">
    <text evidence="1">The sequence shown here is derived from an EMBL/GenBank/DDBJ whole genome shotgun (WGS) entry which is preliminary data.</text>
</comment>
<reference evidence="1 2" key="1">
    <citation type="submission" date="2023-03" db="EMBL/GenBank/DDBJ databases">
        <title>Genome insight into feeding habits of ladybird beetles.</title>
        <authorList>
            <person name="Li H.-S."/>
            <person name="Huang Y.-H."/>
            <person name="Pang H."/>
        </authorList>
    </citation>
    <scope>NUCLEOTIDE SEQUENCE [LARGE SCALE GENOMIC DNA]</scope>
    <source>
        <strain evidence="1">SYSU_2023b</strain>
        <tissue evidence="1">Whole body</tissue>
    </source>
</reference>
<keyword evidence="2" id="KW-1185">Reference proteome</keyword>